<evidence type="ECO:0000259" key="1">
    <source>
        <dbReference type="PROSITE" id="PS50075"/>
    </source>
</evidence>
<dbReference type="InterPro" id="IPR009081">
    <property type="entry name" value="PP-bd_ACP"/>
</dbReference>
<dbReference type="PROSITE" id="PS50075">
    <property type="entry name" value="CARRIER"/>
    <property type="match status" value="1"/>
</dbReference>
<dbReference type="InterPro" id="IPR036736">
    <property type="entry name" value="ACP-like_sf"/>
</dbReference>
<dbReference type="InterPro" id="IPR027417">
    <property type="entry name" value="P-loop_NTPase"/>
</dbReference>
<dbReference type="SUPFAM" id="SSF52540">
    <property type="entry name" value="P-loop containing nucleoside triphosphate hydrolases"/>
    <property type="match status" value="1"/>
</dbReference>
<organism evidence="2 3">
    <name type="scientific">Durusdinium trenchii</name>
    <dbReference type="NCBI Taxonomy" id="1381693"/>
    <lineage>
        <taxon>Eukaryota</taxon>
        <taxon>Sar</taxon>
        <taxon>Alveolata</taxon>
        <taxon>Dinophyceae</taxon>
        <taxon>Suessiales</taxon>
        <taxon>Symbiodiniaceae</taxon>
        <taxon>Durusdinium</taxon>
    </lineage>
</organism>
<gene>
    <name evidence="2" type="ORF">SCF082_LOCUS44319</name>
</gene>
<evidence type="ECO:0000313" key="2">
    <source>
        <dbReference type="EMBL" id="CAK9094276.1"/>
    </source>
</evidence>
<comment type="caution">
    <text evidence="2">The sequence shown here is derived from an EMBL/GenBank/DDBJ whole genome shotgun (WGS) entry which is preliminary data.</text>
</comment>
<protein>
    <submittedName>
        <fullName evidence="2">PAPS-dependent sulfotransferase Stf3</fullName>
    </submittedName>
</protein>
<dbReference type="Gene3D" id="1.10.1200.10">
    <property type="entry name" value="ACP-like"/>
    <property type="match status" value="1"/>
</dbReference>
<name>A0ABP0R153_9DINO</name>
<accession>A0ABP0R153</accession>
<dbReference type="Proteomes" id="UP001642464">
    <property type="component" value="Unassembled WGS sequence"/>
</dbReference>
<dbReference type="Pfam" id="PF13469">
    <property type="entry name" value="Sulfotransfer_3"/>
    <property type="match status" value="1"/>
</dbReference>
<dbReference type="Gene3D" id="3.40.50.300">
    <property type="entry name" value="P-loop containing nucleotide triphosphate hydrolases"/>
    <property type="match status" value="1"/>
</dbReference>
<proteinExistence type="predicted"/>
<dbReference type="PANTHER" id="PTHR36451:SF1">
    <property type="entry name" value="OMEGA-HYDROXY-BETA-DIHYDROMENAQUINONE-9 SULFOTRANSFERASE STF3"/>
    <property type="match status" value="1"/>
</dbReference>
<sequence length="475" mass="54181">MLSWVEEEFDIEIDDDDAQGMRTFGNVVDFICERKSAVQGAFMSGNATVSTSVSSSSSDTSTAFEIRRPFVFEMLLTAGRLAERCGMKPPSLSAEAVMAGARRRTGLDDFGPHDFSKPLELILEDYEQDPNRGLAGRIAARARTVTRMCQRLWIEDDLKRHPETCDIPLTRPIFILGFPRTGTTLLQRLMARDPDNRVTYMWEMQQPAMPEKLDRSGEDVRLKRAKSRLKLVTYVAPQLHKLHPMNAENPEECAALMANTLVSPAFAFAGPRYRDWLGSRSCDEIARGYEYYKLQLQILTRQNDRERWVLKSPIHLYAIDSLLQVFPDARIIHTHRDPLKVVPSGCSLATAIERLLSDKANAHAVADRYLDFAQQTIDRAMKARDAIGADRVLDMQYEEVIADPVAAVERVYSFCGLDVKPAHREEMRRWLDENTQDKHGRHRYRLEDFGLTEERIADVFGTYVDRFKIPCADSQ</sequence>
<dbReference type="SUPFAM" id="SSF47336">
    <property type="entry name" value="ACP-like"/>
    <property type="match status" value="1"/>
</dbReference>
<feature type="domain" description="Carrier" evidence="1">
    <location>
        <begin position="1"/>
        <end position="35"/>
    </location>
</feature>
<evidence type="ECO:0000313" key="3">
    <source>
        <dbReference type="Proteomes" id="UP001642464"/>
    </source>
</evidence>
<keyword evidence="3" id="KW-1185">Reference proteome</keyword>
<dbReference type="InterPro" id="IPR052736">
    <property type="entry name" value="Stf3_sulfotransferase"/>
</dbReference>
<dbReference type="PANTHER" id="PTHR36451">
    <property type="entry name" value="PAPS-DEPENDENT SULFOTRANSFERASE STF3"/>
    <property type="match status" value="1"/>
</dbReference>
<dbReference type="EMBL" id="CAXAMM010040606">
    <property type="protein sequence ID" value="CAK9094276.1"/>
    <property type="molecule type" value="Genomic_DNA"/>
</dbReference>
<reference evidence="2 3" key="1">
    <citation type="submission" date="2024-02" db="EMBL/GenBank/DDBJ databases">
        <authorList>
            <person name="Chen Y."/>
            <person name="Shah S."/>
            <person name="Dougan E. K."/>
            <person name="Thang M."/>
            <person name="Chan C."/>
        </authorList>
    </citation>
    <scope>NUCLEOTIDE SEQUENCE [LARGE SCALE GENOMIC DNA]</scope>
</reference>